<dbReference type="EnsemblMetazoa" id="ADIR003621-RA">
    <property type="protein sequence ID" value="ADIR003621-PA"/>
    <property type="gene ID" value="ADIR003621"/>
</dbReference>
<evidence type="ECO:0000259" key="1">
    <source>
        <dbReference type="Pfam" id="PF13679"/>
    </source>
</evidence>
<accession>A0A182N7J7</accession>
<dbReference type="PANTHER" id="PTHR12496">
    <property type="entry name" value="CGI-41 METHYLTRANSFERASE"/>
    <property type="match status" value="1"/>
</dbReference>
<reference evidence="2" key="2">
    <citation type="submission" date="2020-05" db="UniProtKB">
        <authorList>
            <consortium name="EnsemblMetazoa"/>
        </authorList>
    </citation>
    <scope>IDENTIFICATION</scope>
    <source>
        <strain evidence="2">WRAIR2</strain>
    </source>
</reference>
<reference evidence="3" key="1">
    <citation type="submission" date="2013-03" db="EMBL/GenBank/DDBJ databases">
        <title>The Genome Sequence of Anopheles dirus WRAIR2.</title>
        <authorList>
            <consortium name="The Broad Institute Genomics Platform"/>
            <person name="Neafsey D.E."/>
            <person name="Walton C."/>
            <person name="Walker B."/>
            <person name="Young S.K."/>
            <person name="Zeng Q."/>
            <person name="Gargeya S."/>
            <person name="Fitzgerald M."/>
            <person name="Haas B."/>
            <person name="Abouelleil A."/>
            <person name="Allen A.W."/>
            <person name="Alvarado L."/>
            <person name="Arachchi H.M."/>
            <person name="Berlin A.M."/>
            <person name="Chapman S.B."/>
            <person name="Gainer-Dewar J."/>
            <person name="Goldberg J."/>
            <person name="Griggs A."/>
            <person name="Gujja S."/>
            <person name="Hansen M."/>
            <person name="Howarth C."/>
            <person name="Imamovic A."/>
            <person name="Ireland A."/>
            <person name="Larimer J."/>
            <person name="McCowan C."/>
            <person name="Murphy C."/>
            <person name="Pearson M."/>
            <person name="Poon T.W."/>
            <person name="Priest M."/>
            <person name="Roberts A."/>
            <person name="Saif S."/>
            <person name="Shea T."/>
            <person name="Sisk P."/>
            <person name="Sykes S."/>
            <person name="Wortman J."/>
            <person name="Nusbaum C."/>
            <person name="Birren B."/>
        </authorList>
    </citation>
    <scope>NUCLEOTIDE SEQUENCE [LARGE SCALE GENOMIC DNA]</scope>
    <source>
        <strain evidence="3">WRAIR2</strain>
    </source>
</reference>
<feature type="domain" description="Methyltransferase" evidence="1">
    <location>
        <begin position="109"/>
        <end position="255"/>
    </location>
</feature>
<keyword evidence="3" id="KW-1185">Reference proteome</keyword>
<evidence type="ECO:0000313" key="2">
    <source>
        <dbReference type="EnsemblMetazoa" id="ADIR003621-PA"/>
    </source>
</evidence>
<name>A0A182N7J7_9DIPT</name>
<dbReference type="Pfam" id="PF13679">
    <property type="entry name" value="Methyltransf_32"/>
    <property type="match status" value="1"/>
</dbReference>
<sequence>MSRFSENLPFDYGHYFAAAAQFLHRYRWIFCSSNTKFIRCGVLDKLPQEWINDLHGVSNEEFNQIPLGLVKSWCDSFKAFIHDVQQLQVRYDEHDNNHRPVARKGISAKKAYEIENLCSFIEKTRSSQDPAIFVDFGSGLGYLSELIHERCSLQVLGIEGNAQLVQTCNKRQTELCSTSTYPVQYCHHFITHESFNFIEKELSTRFGIPSERSTACIAGLHACADLSITAIDCFLQCDWAKKLTVMPCCYHRMKTLHESDGACIFENIPLSNKLREALATDNRNTISRPFLRLGCQQTAARWKVRTAEEHMQHGRVMFRRGLVEAILDADESVHVGKMKQVPEETTVQNVLDQFTLRKQAGDERQECPWTDRHREKLSVLLERYGSENGPRLAEYLECLQTCLQSICENVILLDRMCYLEDAASRIDGLQIRRNLVRLRDDGLSPRCFVFYAAKV</sequence>
<dbReference type="VEuPathDB" id="VectorBase:ADIR003621"/>
<evidence type="ECO:0000313" key="3">
    <source>
        <dbReference type="Proteomes" id="UP000075884"/>
    </source>
</evidence>
<dbReference type="PANTHER" id="PTHR12496:SF0">
    <property type="entry name" value="METHYLTRANSFERASE DOMAIN-CONTAINING PROTEIN"/>
    <property type="match status" value="1"/>
</dbReference>
<proteinExistence type="predicted"/>
<dbReference type="Proteomes" id="UP000075884">
    <property type="component" value="Unassembled WGS sequence"/>
</dbReference>
<dbReference type="AlphaFoldDB" id="A0A182N7J7"/>
<organism evidence="2 3">
    <name type="scientific">Anopheles dirus</name>
    <dbReference type="NCBI Taxonomy" id="7168"/>
    <lineage>
        <taxon>Eukaryota</taxon>
        <taxon>Metazoa</taxon>
        <taxon>Ecdysozoa</taxon>
        <taxon>Arthropoda</taxon>
        <taxon>Hexapoda</taxon>
        <taxon>Insecta</taxon>
        <taxon>Pterygota</taxon>
        <taxon>Neoptera</taxon>
        <taxon>Endopterygota</taxon>
        <taxon>Diptera</taxon>
        <taxon>Nematocera</taxon>
        <taxon>Culicoidea</taxon>
        <taxon>Culicidae</taxon>
        <taxon>Anophelinae</taxon>
        <taxon>Anopheles</taxon>
    </lineage>
</organism>
<dbReference type="InterPro" id="IPR025714">
    <property type="entry name" value="Methyltranfer_dom"/>
</dbReference>
<dbReference type="STRING" id="7168.A0A182N7J7"/>
<dbReference type="InterPro" id="IPR052220">
    <property type="entry name" value="METTL25"/>
</dbReference>
<protein>
    <submittedName>
        <fullName evidence="2">Methyltranfer_dom domain-containing protein</fullName>
    </submittedName>
</protein>
<dbReference type="InterPro" id="IPR029063">
    <property type="entry name" value="SAM-dependent_MTases_sf"/>
</dbReference>
<dbReference type="SUPFAM" id="SSF53335">
    <property type="entry name" value="S-adenosyl-L-methionine-dependent methyltransferases"/>
    <property type="match status" value="1"/>
</dbReference>